<gene>
    <name evidence="8" type="ORF">BU26DRAFT_497824</name>
</gene>
<evidence type="ECO:0000259" key="5">
    <source>
        <dbReference type="Pfam" id="PF11715"/>
    </source>
</evidence>
<keyword evidence="3" id="KW-0539">Nucleus</keyword>
<dbReference type="SUPFAM" id="SSF50998">
    <property type="entry name" value="Quinoprotein alcohol dehydrogenase-like"/>
    <property type="match status" value="1"/>
</dbReference>
<dbReference type="InterPro" id="IPR019775">
    <property type="entry name" value="WD40_repeat_CS"/>
</dbReference>
<evidence type="ECO:0000256" key="3">
    <source>
        <dbReference type="ARBA" id="ARBA00023242"/>
    </source>
</evidence>
<dbReference type="Proteomes" id="UP000800094">
    <property type="component" value="Unassembled WGS sequence"/>
</dbReference>
<evidence type="ECO:0000313" key="9">
    <source>
        <dbReference type="Proteomes" id="UP000800094"/>
    </source>
</evidence>
<dbReference type="GO" id="GO:0017056">
    <property type="term" value="F:structural constituent of nuclear pore"/>
    <property type="evidence" value="ECO:0007669"/>
    <property type="project" value="TreeGrafter"/>
</dbReference>
<dbReference type="PANTHER" id="PTHR21286:SF0">
    <property type="entry name" value="NUCLEAR PORE COMPLEX PROTEIN NUP160"/>
    <property type="match status" value="1"/>
</dbReference>
<keyword evidence="4" id="KW-0853">WD repeat</keyword>
<sequence length="1211" mass="136822">MVKNGGSCLYKEARLNIEPAYPGSTISITLPAISTSTFGLQTRPKRAVVANTYTDQDDDAFAKRHLASDGSMFFRKHHEYPRSFLWRILDGRKTLEIQAADLDHDAGHKFEANLTLILHFTSPIRPFCVAFAEPEDRDALTVFAITTANELYAINLYRDFFVKPSASEQEIEDWCKRTAPNLIQQNVPYRLVATSVSELLISLENGGIVRLTRSSKDDVVWNEALYQQNNWSLSLRGVLPWKGEQKIRFDNAELHASSAAAIALSPDSKHILTVCLDHKLRAWNVASGRTGIQKDLLGEIENGHGKAATYFIGPSQPTLMQVVNIPGGVEGAAYHVVTYSPKQHQFKFWGIRDADDDQHGIYDAQPHVDLIPPVDELMDVTVWTMAEFYVIPGPALWRGTELWIRARSGPSSKVYSLKFDLNEDTSRLKQIWRTEWTTVDSGPLTVDALRKNPSNPGERGQGSLDLYDSSLTEQWLEFLFYPGRFTVATLETALLIFRRGLERSRSARTPQRGSLKDRICATIVAFATKRQGSESDADKFEDAVSAQWQAFYGLVKDLHKRRGESLSLVYDHELDMPWLVLSDYLSAIRKCSDSETIALNSAAIARSHLLHGPLHRTIPTSEARDVSRLLNAAASFRRRFPISFQEELKRQLEMDILQSRSLTVVDRMELMEANCDLTQLLTEEDLSTLVEELGTDVKHLSTDMFLRALQTLGYEEQGRANKRKQTARYGLNALVSISQETLDANYNTLLDLLLLILFMQFEEDLSEDFDASEVFVELVDQFKDCLVLAWFARTVWSHPSPTGLGSDALMKSLNEAFKSSSRFPITQTVLEGIYGRLAFKFPMPRGLKSGLLTYWSRAWIAFVFKEQNFDSVVEDTMGILLAQKEYEMAMEFSKFLPEGNWATYLKGRMHIALGENMLASVCFQKAAYNLALGLFNVEDSDSAALVSEAERNYFSEGLPKYYHHIMGLFEKAKAYSFAVDFARLGLGSMVGKEDEELKTELLQRLFTASIQTSRFDEAYSAMTRHSDKALKHSSLQSLITTMVTQSRTETLLRFPFIGLTEDVDEILSNLCHNTLNLTSGPPYHQILYSFRISRNNFRGAASILHERLQRLKTTSSKVHDPADESLTQCYLMIINALSSVSNEDAYILAEQRRDDGASTNWAIGKAKKMLKRQIVTLDTLRKEYQAELDRVAAIETGQFPFVDPGDEMDIL</sequence>
<evidence type="ECO:0000259" key="6">
    <source>
        <dbReference type="Pfam" id="PF21486"/>
    </source>
</evidence>
<evidence type="ECO:0000313" key="8">
    <source>
        <dbReference type="EMBL" id="KAF2240494.1"/>
    </source>
</evidence>
<dbReference type="Pfam" id="PF21486">
    <property type="entry name" value="NUP120_helical"/>
    <property type="match status" value="1"/>
</dbReference>
<feature type="domain" description="Nucleoporin nup120-like HEAT repeat" evidence="7">
    <location>
        <begin position="877"/>
        <end position="1043"/>
    </location>
</feature>
<dbReference type="InterPro" id="IPR056548">
    <property type="entry name" value="HEAT_Nup120"/>
</dbReference>
<keyword evidence="9" id="KW-1185">Reference proteome</keyword>
<keyword evidence="2" id="KW-0813">Transport</keyword>
<evidence type="ECO:0000256" key="1">
    <source>
        <dbReference type="ARBA" id="ARBA00004123"/>
    </source>
</evidence>
<dbReference type="GO" id="GO:0005643">
    <property type="term" value="C:nuclear pore"/>
    <property type="evidence" value="ECO:0007669"/>
    <property type="project" value="TreeGrafter"/>
</dbReference>
<dbReference type="Pfam" id="PF11715">
    <property type="entry name" value="Beta-prop_Nup120_160"/>
    <property type="match status" value="1"/>
</dbReference>
<dbReference type="RefSeq" id="XP_033675498.1">
    <property type="nucleotide sequence ID" value="XM_033826306.1"/>
</dbReference>
<dbReference type="InterPro" id="IPR021717">
    <property type="entry name" value="Nucleoporin_Nup160"/>
</dbReference>
<evidence type="ECO:0000259" key="7">
    <source>
        <dbReference type="Pfam" id="PF23300"/>
    </source>
</evidence>
<feature type="domain" description="Nucleoporin Nup120/160 beta-propeller" evidence="5">
    <location>
        <begin position="82"/>
        <end position="595"/>
    </location>
</feature>
<dbReference type="Pfam" id="PF23300">
    <property type="entry name" value="HEAT_Nup120"/>
    <property type="match status" value="1"/>
</dbReference>
<organism evidence="8 9">
    <name type="scientific">Trematosphaeria pertusa</name>
    <dbReference type="NCBI Taxonomy" id="390896"/>
    <lineage>
        <taxon>Eukaryota</taxon>
        <taxon>Fungi</taxon>
        <taxon>Dikarya</taxon>
        <taxon>Ascomycota</taxon>
        <taxon>Pezizomycotina</taxon>
        <taxon>Dothideomycetes</taxon>
        <taxon>Pleosporomycetidae</taxon>
        <taxon>Pleosporales</taxon>
        <taxon>Massarineae</taxon>
        <taxon>Trematosphaeriaceae</taxon>
        <taxon>Trematosphaeria</taxon>
    </lineage>
</organism>
<dbReference type="EMBL" id="ML987217">
    <property type="protein sequence ID" value="KAF2240494.1"/>
    <property type="molecule type" value="Genomic_DNA"/>
</dbReference>
<dbReference type="PANTHER" id="PTHR21286">
    <property type="entry name" value="NUCLEAR PORE COMPLEX PROTEIN NUP160"/>
    <property type="match status" value="1"/>
</dbReference>
<name>A0A6A6HQQ9_9PLEO</name>
<dbReference type="InterPro" id="IPR001680">
    <property type="entry name" value="WD40_rpt"/>
</dbReference>
<evidence type="ECO:0000256" key="2">
    <source>
        <dbReference type="ARBA" id="ARBA00022448"/>
    </source>
</evidence>
<evidence type="ECO:0000256" key="4">
    <source>
        <dbReference type="PROSITE-ProRule" id="PRU00221"/>
    </source>
</evidence>
<dbReference type="InterPro" id="IPR059141">
    <property type="entry name" value="Beta-prop_Nup120_160"/>
</dbReference>
<dbReference type="PROSITE" id="PS50082">
    <property type="entry name" value="WD_REPEATS_2"/>
    <property type="match status" value="1"/>
</dbReference>
<dbReference type="GeneID" id="54579636"/>
<dbReference type="InterPro" id="IPR011047">
    <property type="entry name" value="Quinoprotein_ADH-like_sf"/>
</dbReference>
<proteinExistence type="predicted"/>
<comment type="subcellular location">
    <subcellularLocation>
        <location evidence="1">Nucleus</location>
    </subcellularLocation>
</comment>
<feature type="repeat" description="WD" evidence="4">
    <location>
        <begin position="252"/>
        <end position="293"/>
    </location>
</feature>
<dbReference type="PROSITE" id="PS00678">
    <property type="entry name" value="WD_REPEATS_1"/>
    <property type="match status" value="1"/>
</dbReference>
<dbReference type="InterPro" id="IPR048884">
    <property type="entry name" value="Nup120_helical"/>
</dbReference>
<accession>A0A6A6HQQ9</accession>
<dbReference type="AlphaFoldDB" id="A0A6A6HQQ9"/>
<protein>
    <submittedName>
        <fullName evidence="8">Uncharacterized protein</fullName>
    </submittedName>
</protein>
<dbReference type="OrthoDB" id="67716at2759"/>
<feature type="domain" description="Nucleoporin Nup120 helical" evidence="6">
    <location>
        <begin position="652"/>
        <end position="778"/>
    </location>
</feature>
<reference evidence="8" key="1">
    <citation type="journal article" date="2020" name="Stud. Mycol.">
        <title>101 Dothideomycetes genomes: a test case for predicting lifestyles and emergence of pathogens.</title>
        <authorList>
            <person name="Haridas S."/>
            <person name="Albert R."/>
            <person name="Binder M."/>
            <person name="Bloem J."/>
            <person name="Labutti K."/>
            <person name="Salamov A."/>
            <person name="Andreopoulos B."/>
            <person name="Baker S."/>
            <person name="Barry K."/>
            <person name="Bills G."/>
            <person name="Bluhm B."/>
            <person name="Cannon C."/>
            <person name="Castanera R."/>
            <person name="Culley D."/>
            <person name="Daum C."/>
            <person name="Ezra D."/>
            <person name="Gonzalez J."/>
            <person name="Henrissat B."/>
            <person name="Kuo A."/>
            <person name="Liang C."/>
            <person name="Lipzen A."/>
            <person name="Lutzoni F."/>
            <person name="Magnuson J."/>
            <person name="Mondo S."/>
            <person name="Nolan M."/>
            <person name="Ohm R."/>
            <person name="Pangilinan J."/>
            <person name="Park H.-J."/>
            <person name="Ramirez L."/>
            <person name="Alfaro M."/>
            <person name="Sun H."/>
            <person name="Tritt A."/>
            <person name="Yoshinaga Y."/>
            <person name="Zwiers L.-H."/>
            <person name="Turgeon B."/>
            <person name="Goodwin S."/>
            <person name="Spatafora J."/>
            <person name="Crous P."/>
            <person name="Grigoriev I."/>
        </authorList>
    </citation>
    <scope>NUCLEOTIDE SEQUENCE</scope>
    <source>
        <strain evidence="8">CBS 122368</strain>
    </source>
</reference>